<evidence type="ECO:0000313" key="3">
    <source>
        <dbReference type="EMBL" id="KDR14334.1"/>
    </source>
</evidence>
<evidence type="ECO:0000256" key="2">
    <source>
        <dbReference type="SAM" id="Phobius"/>
    </source>
</evidence>
<accession>A0A067QW58</accession>
<keyword evidence="2" id="KW-0812">Transmembrane</keyword>
<keyword evidence="2" id="KW-0472">Membrane</keyword>
<evidence type="ECO:0000256" key="1">
    <source>
        <dbReference type="SAM" id="MobiDB-lite"/>
    </source>
</evidence>
<keyword evidence="2" id="KW-1133">Transmembrane helix</keyword>
<dbReference type="STRING" id="136037.A0A067QW58"/>
<feature type="region of interest" description="Disordered" evidence="1">
    <location>
        <begin position="981"/>
        <end position="1008"/>
    </location>
</feature>
<dbReference type="EMBL" id="KK852888">
    <property type="protein sequence ID" value="KDR14334.1"/>
    <property type="molecule type" value="Genomic_DNA"/>
</dbReference>
<reference evidence="3 4" key="1">
    <citation type="journal article" date="2014" name="Nat. Commun.">
        <title>Molecular traces of alternative social organization in a termite genome.</title>
        <authorList>
            <person name="Terrapon N."/>
            <person name="Li C."/>
            <person name="Robertson H.M."/>
            <person name="Ji L."/>
            <person name="Meng X."/>
            <person name="Booth W."/>
            <person name="Chen Z."/>
            <person name="Childers C.P."/>
            <person name="Glastad K.M."/>
            <person name="Gokhale K."/>
            <person name="Gowin J."/>
            <person name="Gronenberg W."/>
            <person name="Hermansen R.A."/>
            <person name="Hu H."/>
            <person name="Hunt B.G."/>
            <person name="Huylmans A.K."/>
            <person name="Khalil S.M."/>
            <person name="Mitchell R.D."/>
            <person name="Munoz-Torres M.C."/>
            <person name="Mustard J.A."/>
            <person name="Pan H."/>
            <person name="Reese J.T."/>
            <person name="Scharf M.E."/>
            <person name="Sun F."/>
            <person name="Vogel H."/>
            <person name="Xiao J."/>
            <person name="Yang W."/>
            <person name="Yang Z."/>
            <person name="Yang Z."/>
            <person name="Zhou J."/>
            <person name="Zhu J."/>
            <person name="Brent C.S."/>
            <person name="Elsik C.G."/>
            <person name="Goodisman M.A."/>
            <person name="Liberles D.A."/>
            <person name="Roe R.M."/>
            <person name="Vargo E.L."/>
            <person name="Vilcinskas A."/>
            <person name="Wang J."/>
            <person name="Bornberg-Bauer E."/>
            <person name="Korb J."/>
            <person name="Zhang G."/>
            <person name="Liebig J."/>
        </authorList>
    </citation>
    <scope>NUCLEOTIDE SEQUENCE [LARGE SCALE GENOMIC DNA]</scope>
    <source>
        <tissue evidence="3">Whole organism</tissue>
    </source>
</reference>
<protein>
    <submittedName>
        <fullName evidence="3">Uncharacterized protein</fullName>
    </submittedName>
</protein>
<proteinExistence type="predicted"/>
<dbReference type="AlphaFoldDB" id="A0A067QW58"/>
<organism evidence="3 4">
    <name type="scientific">Zootermopsis nevadensis</name>
    <name type="common">Dampwood termite</name>
    <dbReference type="NCBI Taxonomy" id="136037"/>
    <lineage>
        <taxon>Eukaryota</taxon>
        <taxon>Metazoa</taxon>
        <taxon>Ecdysozoa</taxon>
        <taxon>Arthropoda</taxon>
        <taxon>Hexapoda</taxon>
        <taxon>Insecta</taxon>
        <taxon>Pterygota</taxon>
        <taxon>Neoptera</taxon>
        <taxon>Polyneoptera</taxon>
        <taxon>Dictyoptera</taxon>
        <taxon>Blattodea</taxon>
        <taxon>Blattoidea</taxon>
        <taxon>Termitoidae</taxon>
        <taxon>Termopsidae</taxon>
        <taxon>Zootermopsis</taxon>
    </lineage>
</organism>
<feature type="transmembrane region" description="Helical" evidence="2">
    <location>
        <begin position="922"/>
        <end position="944"/>
    </location>
</feature>
<name>A0A067QW58_ZOONE</name>
<dbReference type="Proteomes" id="UP000027135">
    <property type="component" value="Unassembled WGS sequence"/>
</dbReference>
<feature type="compositionally biased region" description="Polar residues" evidence="1">
    <location>
        <begin position="982"/>
        <end position="1008"/>
    </location>
</feature>
<dbReference type="InParanoid" id="A0A067QW58"/>
<feature type="region of interest" description="Disordered" evidence="1">
    <location>
        <begin position="422"/>
        <end position="448"/>
    </location>
</feature>
<evidence type="ECO:0000313" key="4">
    <source>
        <dbReference type="Proteomes" id="UP000027135"/>
    </source>
</evidence>
<sequence length="1061" mass="117031">MEVFRLIFFMAAIMDVAIHQEVNGFIHFKRVRTRRSEHSEGILELFKNTNKTMLESNIRNLENSSGPMPDSPVFDDKMSFNDITTQNEIEFTVGESSAGKLIQPDRENPFSLVKTSAKSEDKGPMSFENSRTQPNTEIKTHNRSEVESDIQILRRNISSLYQYSNGTDETPGVQAQYEMLNDTAVNDTVKDINSENITKNFNSQTDIEKKSNKLISVKGTESTSTPQSSKNILIFANTHSRPALSTNSLPTPNHVTRVLYSNVTSSSNNNGSTLPSNTSTPALPSYITITTTQSTTPFLDLNQNLTEDMKFVDQAVNNTMYTVPSNSSEYNLKDQTRKFPDDETVYTIIPGKLHTALRFPQNVSSFTLSTLSKTKNKLKTSEDGPSFHSEFSVKLTTSTATPPLFYLSDANISTESFPRNLSVTSKSTESANVRESTDQSSNTESLPNFPQVSHVLVPTVNNATSLGTPEPASKLSSLISPMQIPESVITYPIHIVPSTETITSSATVSPVLSVKAVTSSTIISTVSSVGNITSNKTSGVVNSIETVILDPINKTVTLLETVMSTIASSTMPLVATPNSVSSTVPETVTLGTISNTVPEIVTLGTISSTVPEIVTPSKIFSIVSSVGNTTSNKASRVVNSTQTVISEPINKTVSLLETVMSTIVSNTEPLSANTNLISSTVTETATPSTVYSIVPSIETVTTSTISTPYFSTVSSTNYALATKEPRKINQFQVGISGKNQSTHKTEEYIRTSLKNLSANRNSTSLNVTHEKLFFKSEKLTDRQKREDPLTIIFKGEMEVAEWFLILDMEFRRYFSKALTECKRLQEKWKKTFSPEDIWYVSPGPFVTGENLTICILVKNPAVEEGNMFISGKYLQKCLQEVTPNLNQMLNVEIIDTVIRITLPKQYQCSVQETRTNDDKMKLTIAMSVIIVIFMSIIAALMLVIKYRQHHGLFEPPTGLSYRLPCHNDGRHLATDEDCVATEGSNAQPQEAKQEKANGSTPSTSKNTVNVKLISKEEHEKKLEVCSSEIRDPQKMKKCSNIDAKEEILMAQLHKPPLISED</sequence>
<gene>
    <name evidence="3" type="ORF">L798_11427</name>
</gene>
<keyword evidence="4" id="KW-1185">Reference proteome</keyword>